<dbReference type="PANTHER" id="PTHR33164">
    <property type="entry name" value="TRANSCRIPTIONAL REGULATOR, MARR FAMILY"/>
    <property type="match status" value="1"/>
</dbReference>
<reference evidence="3" key="1">
    <citation type="submission" date="2011-01" db="EMBL/GenBank/DDBJ databases">
        <title>Complete sequence of chromosome of Acidobacterium sp. MP5ACTX9.</title>
        <authorList>
            <consortium name="US DOE Joint Genome Institute"/>
            <person name="Lucas S."/>
            <person name="Copeland A."/>
            <person name="Lapidus A."/>
            <person name="Cheng J.-F."/>
            <person name="Goodwin L."/>
            <person name="Pitluck S."/>
            <person name="Teshima H."/>
            <person name="Detter J.C."/>
            <person name="Han C."/>
            <person name="Tapia R."/>
            <person name="Land M."/>
            <person name="Hauser L."/>
            <person name="Kyrpides N."/>
            <person name="Ivanova N."/>
            <person name="Ovchinnikova G."/>
            <person name="Pagani I."/>
            <person name="Rawat S.R."/>
            <person name="Mannisto M."/>
            <person name="Haggblom M.M."/>
            <person name="Woyke T."/>
        </authorList>
    </citation>
    <scope>NUCLEOTIDE SEQUENCE [LARGE SCALE GENOMIC DNA]</scope>
    <source>
        <strain evidence="3">MP5ACTX9</strain>
    </source>
</reference>
<dbReference type="InterPro" id="IPR036390">
    <property type="entry name" value="WH_DNA-bd_sf"/>
</dbReference>
<evidence type="ECO:0000313" key="3">
    <source>
        <dbReference type="Proteomes" id="UP000000343"/>
    </source>
</evidence>
<keyword evidence="3" id="KW-1185">Reference proteome</keyword>
<dbReference type="PANTHER" id="PTHR33164:SF101">
    <property type="entry name" value="TRANSCRIPTIONAL REPRESSOR MPRA"/>
    <property type="match status" value="1"/>
</dbReference>
<feature type="domain" description="HTH marR-type" evidence="1">
    <location>
        <begin position="19"/>
        <end position="153"/>
    </location>
</feature>
<name>E8X0J3_GRATM</name>
<dbReference type="EMBL" id="CP002480">
    <property type="protein sequence ID" value="ADW67857.1"/>
    <property type="molecule type" value="Genomic_DNA"/>
</dbReference>
<protein>
    <submittedName>
        <fullName evidence="2">Regulatory protein MarR</fullName>
    </submittedName>
</protein>
<dbReference type="HOGENOM" id="CLU_083287_27_2_0"/>
<evidence type="ECO:0000259" key="1">
    <source>
        <dbReference type="PROSITE" id="PS50995"/>
    </source>
</evidence>
<accession>E8X0J3</accession>
<dbReference type="Pfam" id="PF01047">
    <property type="entry name" value="MarR"/>
    <property type="match status" value="1"/>
</dbReference>
<dbReference type="PROSITE" id="PS50995">
    <property type="entry name" value="HTH_MARR_2"/>
    <property type="match status" value="1"/>
</dbReference>
<dbReference type="GO" id="GO:0003700">
    <property type="term" value="F:DNA-binding transcription factor activity"/>
    <property type="evidence" value="ECO:0007669"/>
    <property type="project" value="InterPro"/>
</dbReference>
<dbReference type="eggNOG" id="COG1846">
    <property type="taxonomic scope" value="Bacteria"/>
</dbReference>
<dbReference type="InterPro" id="IPR039422">
    <property type="entry name" value="MarR/SlyA-like"/>
</dbReference>
<proteinExistence type="predicted"/>
<dbReference type="Gene3D" id="1.10.10.10">
    <property type="entry name" value="Winged helix-like DNA-binding domain superfamily/Winged helix DNA-binding domain"/>
    <property type="match status" value="1"/>
</dbReference>
<dbReference type="STRING" id="1198114.AciX9_0788"/>
<gene>
    <name evidence="2" type="ordered locus">AciX9_0788</name>
</gene>
<dbReference type="RefSeq" id="WP_013579183.1">
    <property type="nucleotide sequence ID" value="NC_015064.1"/>
</dbReference>
<sequence length="155" mass="17689">MSMSLADEIKQAKPFASAKEELWLNLLRTTGIISHEMEQNLRPRGLSPTQYNVLRILRGAGAEGLCQYEIRDRLVAQVPDVPRILERMEKAGWIKRNRGEADRRMVIASATEEGLRLVGDLDQPMVQWMNGLFGELEEMELEQLSELLGRARARD</sequence>
<dbReference type="KEGG" id="acm:AciX9_0788"/>
<dbReference type="SMART" id="SM00347">
    <property type="entry name" value="HTH_MARR"/>
    <property type="match status" value="1"/>
</dbReference>
<dbReference type="PaxDb" id="1198114-AciX9_0788"/>
<dbReference type="OrthoDB" id="121155at2"/>
<dbReference type="GO" id="GO:0006950">
    <property type="term" value="P:response to stress"/>
    <property type="evidence" value="ECO:0007669"/>
    <property type="project" value="TreeGrafter"/>
</dbReference>
<dbReference type="AlphaFoldDB" id="E8X0J3"/>
<dbReference type="InterPro" id="IPR036388">
    <property type="entry name" value="WH-like_DNA-bd_sf"/>
</dbReference>
<dbReference type="SUPFAM" id="SSF46785">
    <property type="entry name" value="Winged helix' DNA-binding domain"/>
    <property type="match status" value="1"/>
</dbReference>
<evidence type="ECO:0000313" key="2">
    <source>
        <dbReference type="EMBL" id="ADW67857.1"/>
    </source>
</evidence>
<dbReference type="Proteomes" id="UP000000343">
    <property type="component" value="Chromosome"/>
</dbReference>
<dbReference type="InterPro" id="IPR000835">
    <property type="entry name" value="HTH_MarR-typ"/>
</dbReference>
<organism evidence="3">
    <name type="scientific">Granulicella tundricola (strain ATCC BAA-1859 / DSM 23138 / MP5ACTX9)</name>
    <dbReference type="NCBI Taxonomy" id="1198114"/>
    <lineage>
        <taxon>Bacteria</taxon>
        <taxon>Pseudomonadati</taxon>
        <taxon>Acidobacteriota</taxon>
        <taxon>Terriglobia</taxon>
        <taxon>Terriglobales</taxon>
        <taxon>Acidobacteriaceae</taxon>
        <taxon>Granulicella</taxon>
    </lineage>
</organism>
<dbReference type="PRINTS" id="PR00598">
    <property type="entry name" value="HTHMARR"/>
</dbReference>